<dbReference type="RefSeq" id="WP_148776152.1">
    <property type="nucleotide sequence ID" value="NZ_VSSS01000052.1"/>
</dbReference>
<protein>
    <recommendedName>
        <fullName evidence="3">DUF3800 domain-containing protein</fullName>
    </recommendedName>
</protein>
<sequence>MDVDEFRESQIRMYGLAGVNDGYTFYHDETNNIRKLRVDAQGLNIAELKVFVLGGVVHEGPPRSIDIQPLRAAMRIQKTAPEIKLEHVAKGDFLRVLESAKMTTFLRWITDNGFMIHYHELDPIYWSIVDIIDSILFKLGDAWLLHYHALLKSDLVAVLRRDLSATIGLFYRYGYPGLGPESRKPLLNELIAILELNSAVLPAQNATILKQVLKAGRGLDSLEFIEGYPSNLLLDNFSVFYQGRIAVFKHASHVLDMEPSIQTEFLQTPLTSNGRPVTHYRFADSKAEPGILLADVVVGTLGKMHSYFTETPSDEVAADRANLTGTALQNAELLRDLIDASQQANIAFLHHVSSMHDREKADLFLRFKDGAYSGR</sequence>
<dbReference type="EMBL" id="VSSS01000052">
    <property type="protein sequence ID" value="TYL90335.1"/>
    <property type="molecule type" value="Genomic_DNA"/>
</dbReference>
<organism evidence="1 2">
    <name type="scientific">Bradyrhizobium rifense</name>
    <dbReference type="NCBI Taxonomy" id="515499"/>
    <lineage>
        <taxon>Bacteria</taxon>
        <taxon>Pseudomonadati</taxon>
        <taxon>Pseudomonadota</taxon>
        <taxon>Alphaproteobacteria</taxon>
        <taxon>Hyphomicrobiales</taxon>
        <taxon>Nitrobacteraceae</taxon>
        <taxon>Bradyrhizobium</taxon>
    </lineage>
</organism>
<keyword evidence="2" id="KW-1185">Reference proteome</keyword>
<evidence type="ECO:0000313" key="1">
    <source>
        <dbReference type="EMBL" id="TYL90335.1"/>
    </source>
</evidence>
<evidence type="ECO:0000313" key="2">
    <source>
        <dbReference type="Proteomes" id="UP000324758"/>
    </source>
</evidence>
<comment type="caution">
    <text evidence="1">The sequence shown here is derived from an EMBL/GenBank/DDBJ whole genome shotgun (WGS) entry which is preliminary data.</text>
</comment>
<name>A0A5D3K8F5_9BRAD</name>
<dbReference type="Proteomes" id="UP000324758">
    <property type="component" value="Unassembled WGS sequence"/>
</dbReference>
<gene>
    <name evidence="1" type="ORF">FXB40_32280</name>
</gene>
<accession>A0A5D3K8F5</accession>
<reference evidence="1 2" key="1">
    <citation type="submission" date="2019-08" db="EMBL/GenBank/DDBJ databases">
        <title>Bradyrhizobium hipponensis sp. nov., a rhizobium isolated from a Lupinus angustifolius root nodule in Tunisia.</title>
        <authorList>
            <person name="Off K."/>
            <person name="Rejili M."/>
            <person name="Mars M."/>
            <person name="Brachmann A."/>
            <person name="Marin M."/>
        </authorList>
    </citation>
    <scope>NUCLEOTIDE SEQUENCE [LARGE SCALE GENOMIC DNA]</scope>
    <source>
        <strain evidence="1 2">CTAW71</strain>
    </source>
</reference>
<dbReference type="AlphaFoldDB" id="A0A5D3K8F5"/>
<proteinExistence type="predicted"/>
<dbReference type="OrthoDB" id="7541663at2"/>
<evidence type="ECO:0008006" key="3">
    <source>
        <dbReference type="Google" id="ProtNLM"/>
    </source>
</evidence>